<organism evidence="1 2">
    <name type="scientific">Naematelia encephala</name>
    <dbReference type="NCBI Taxonomy" id="71784"/>
    <lineage>
        <taxon>Eukaryota</taxon>
        <taxon>Fungi</taxon>
        <taxon>Dikarya</taxon>
        <taxon>Basidiomycota</taxon>
        <taxon>Agaricomycotina</taxon>
        <taxon>Tremellomycetes</taxon>
        <taxon>Tremellales</taxon>
        <taxon>Naemateliaceae</taxon>
        <taxon>Naematelia</taxon>
    </lineage>
</organism>
<keyword evidence="2" id="KW-1185">Reference proteome</keyword>
<dbReference type="Proteomes" id="UP000193986">
    <property type="component" value="Unassembled WGS sequence"/>
</dbReference>
<dbReference type="EMBL" id="MCFC01000013">
    <property type="protein sequence ID" value="ORY31795.1"/>
    <property type="molecule type" value="Genomic_DNA"/>
</dbReference>
<dbReference type="InParanoid" id="A0A1Y2BCI2"/>
<protein>
    <submittedName>
        <fullName evidence="1">Uncharacterized protein</fullName>
    </submittedName>
</protein>
<evidence type="ECO:0000313" key="2">
    <source>
        <dbReference type="Proteomes" id="UP000193986"/>
    </source>
</evidence>
<reference evidence="1 2" key="1">
    <citation type="submission" date="2016-07" db="EMBL/GenBank/DDBJ databases">
        <title>Pervasive Adenine N6-methylation of Active Genes in Fungi.</title>
        <authorList>
            <consortium name="DOE Joint Genome Institute"/>
            <person name="Mondo S.J."/>
            <person name="Dannebaum R.O."/>
            <person name="Kuo R.C."/>
            <person name="Labutti K."/>
            <person name="Haridas S."/>
            <person name="Kuo A."/>
            <person name="Salamov A."/>
            <person name="Ahrendt S.R."/>
            <person name="Lipzen A."/>
            <person name="Sullivan W."/>
            <person name="Andreopoulos W.B."/>
            <person name="Clum A."/>
            <person name="Lindquist E."/>
            <person name="Daum C."/>
            <person name="Ramamoorthy G.K."/>
            <person name="Gryganskyi A."/>
            <person name="Culley D."/>
            <person name="Magnuson J.K."/>
            <person name="James T.Y."/>
            <person name="O'Malley M.A."/>
            <person name="Stajich J.E."/>
            <person name="Spatafora J.W."/>
            <person name="Visel A."/>
            <person name="Grigoriev I.V."/>
        </authorList>
    </citation>
    <scope>NUCLEOTIDE SEQUENCE [LARGE SCALE GENOMIC DNA]</scope>
    <source>
        <strain evidence="1 2">68-887.2</strain>
    </source>
</reference>
<dbReference type="PANTHER" id="PTHR37490">
    <property type="entry name" value="EXPRESSED PROTEIN"/>
    <property type="match status" value="1"/>
</dbReference>
<name>A0A1Y2BCI2_9TREE</name>
<dbReference type="InterPro" id="IPR021838">
    <property type="entry name" value="DUF3431"/>
</dbReference>
<comment type="caution">
    <text evidence="1">The sequence shown here is derived from an EMBL/GenBank/DDBJ whole genome shotgun (WGS) entry which is preliminary data.</text>
</comment>
<dbReference type="STRING" id="71784.A0A1Y2BCI2"/>
<dbReference type="PANTHER" id="PTHR37490:SF1">
    <property type="entry name" value="GLYCOSYLTRANSFERASE 2-LIKE DOMAIN-CONTAINING PROTEIN"/>
    <property type="match status" value="1"/>
</dbReference>
<dbReference type="OrthoDB" id="28755at2759"/>
<evidence type="ECO:0000313" key="1">
    <source>
        <dbReference type="EMBL" id="ORY31795.1"/>
    </source>
</evidence>
<dbReference type="Pfam" id="PF11913">
    <property type="entry name" value="DUF3431"/>
    <property type="match status" value="1"/>
</dbReference>
<sequence length="175" mass="20033">MTQTHILRHYDTPVTGLGGHTLFLQPHIAWDWVMMPRLDIIEPSTGFLSFGPYITQTEGKDATGNVFPRLKDIYSSFRMDLSPPHAVLATWAGQFVVSRKRILDNKRQTYQNLWNKFHAPTEHWIWKEGWWNNEPSNPTLGHALERSWPVIFACEDASIAETCGEGHGPTCQCLD</sequence>
<gene>
    <name evidence="1" type="ORF">BCR39DRAFT_525399</name>
</gene>
<proteinExistence type="predicted"/>
<dbReference type="AlphaFoldDB" id="A0A1Y2BCI2"/>
<accession>A0A1Y2BCI2</accession>